<organism evidence="2 3">
    <name type="scientific">Bacillus thuringiensis subsp. tolworthi</name>
    <dbReference type="NCBI Taxonomy" id="1442"/>
    <lineage>
        <taxon>Bacteria</taxon>
        <taxon>Bacillati</taxon>
        <taxon>Bacillota</taxon>
        <taxon>Bacilli</taxon>
        <taxon>Bacillales</taxon>
        <taxon>Bacillaceae</taxon>
        <taxon>Bacillus</taxon>
        <taxon>Bacillus cereus group</taxon>
    </lineage>
</organism>
<dbReference type="InterPro" id="IPR010024">
    <property type="entry name" value="CHP16711"/>
</dbReference>
<sequence>MREIKFRAWDKEKQFMFTPTQIELTQGENFAKWDKWRPMAWRDELPEEGSGGIGRALGDECELMQYTGLTDRYGTEIYEGDILRGPKYYESEESTSPVYDQWKVTYKNCSFYLGYSSIEEDLDWIGNECEVVGNVYENPELLEN</sequence>
<dbReference type="EMBL" id="AP014864">
    <property type="protein sequence ID" value="BAR82953.1"/>
    <property type="molecule type" value="Genomic_DNA"/>
</dbReference>
<evidence type="ECO:0000313" key="3">
    <source>
        <dbReference type="Proteomes" id="UP000055316"/>
    </source>
</evidence>
<dbReference type="Pfam" id="PF09643">
    <property type="entry name" value="YopX"/>
    <property type="match status" value="1"/>
</dbReference>
<dbReference type="AlphaFoldDB" id="A0A9W3ZX03"/>
<dbReference type="Proteomes" id="UP000055316">
    <property type="component" value="Chromosome"/>
</dbReference>
<gene>
    <name evidence="2" type="ORF">KNN_02107</name>
</gene>
<dbReference type="NCBIfam" id="TIGR01671">
    <property type="entry name" value="phage_TIGR01671"/>
    <property type="match status" value="1"/>
</dbReference>
<dbReference type="Gene3D" id="2.30.30.290">
    <property type="entry name" value="YopX-like domains"/>
    <property type="match status" value="1"/>
</dbReference>
<proteinExistence type="predicted"/>
<evidence type="ECO:0000259" key="1">
    <source>
        <dbReference type="Pfam" id="PF09643"/>
    </source>
</evidence>
<name>A0A9W3ZX03_BACTO</name>
<accession>A0A9W3ZX03</accession>
<dbReference type="SUPFAM" id="SSF159006">
    <property type="entry name" value="YopX-like"/>
    <property type="match status" value="1"/>
</dbReference>
<protein>
    <recommendedName>
        <fullName evidence="1">YopX protein domain-containing protein</fullName>
    </recommendedName>
</protein>
<dbReference type="InterPro" id="IPR023385">
    <property type="entry name" value="YopX-like_C"/>
</dbReference>
<dbReference type="InterPro" id="IPR019096">
    <property type="entry name" value="YopX_protein"/>
</dbReference>
<reference evidence="2 3" key="1">
    <citation type="submission" date="2015-05" db="EMBL/GenBank/DDBJ databases">
        <title>Whole genome sequence of Bacillus thuringiensis serovar tolworthi Pasteur Institute Standard strain.</title>
        <authorList>
            <person name="Kanda K."/>
            <person name="Nakashima K."/>
            <person name="Nagano Y."/>
        </authorList>
    </citation>
    <scope>NUCLEOTIDE SEQUENCE [LARGE SCALE GENOMIC DNA]</scope>
    <source>
        <strain evidence="2 3">Pasteur Institute Standard strain</strain>
    </source>
</reference>
<dbReference type="RefSeq" id="WP_042597315.1">
    <property type="nucleotide sequence ID" value="NZ_AP014864.1"/>
</dbReference>
<feature type="domain" description="YopX protein" evidence="1">
    <location>
        <begin position="5"/>
        <end position="143"/>
    </location>
</feature>
<evidence type="ECO:0000313" key="2">
    <source>
        <dbReference type="EMBL" id="BAR82953.1"/>
    </source>
</evidence>